<dbReference type="PANTHER" id="PTHR21630:SF10">
    <property type="entry name" value="VENTRICULAR ZONE-EXPRESSED PH DOMAIN-CONTAINING PROTEIN HOMOLOG 1"/>
    <property type="match status" value="1"/>
</dbReference>
<dbReference type="InterPro" id="IPR039888">
    <property type="entry name" value="Melted-like"/>
</dbReference>
<dbReference type="GO" id="GO:0005886">
    <property type="term" value="C:plasma membrane"/>
    <property type="evidence" value="ECO:0007669"/>
    <property type="project" value="UniProtKB-SubCell"/>
</dbReference>
<dbReference type="Pfam" id="PF00169">
    <property type="entry name" value="PH"/>
    <property type="match status" value="1"/>
</dbReference>
<accession>K1RXP9</accession>
<dbReference type="AlphaFoldDB" id="K1RXP9"/>
<dbReference type="InterPro" id="IPR001849">
    <property type="entry name" value="PH_domain"/>
</dbReference>
<feature type="compositionally biased region" description="Basic and acidic residues" evidence="5">
    <location>
        <begin position="844"/>
        <end position="857"/>
    </location>
</feature>
<organism evidence="6">
    <name type="scientific">Magallana gigas</name>
    <name type="common">Pacific oyster</name>
    <name type="synonym">Crassostrea gigas</name>
    <dbReference type="NCBI Taxonomy" id="29159"/>
    <lineage>
        <taxon>Eukaryota</taxon>
        <taxon>Metazoa</taxon>
        <taxon>Spiralia</taxon>
        <taxon>Lophotrochozoa</taxon>
        <taxon>Mollusca</taxon>
        <taxon>Bivalvia</taxon>
        <taxon>Autobranchia</taxon>
        <taxon>Pteriomorphia</taxon>
        <taxon>Ostreida</taxon>
        <taxon>Ostreoidea</taxon>
        <taxon>Ostreidae</taxon>
        <taxon>Magallana</taxon>
    </lineage>
</organism>
<evidence type="ECO:0000256" key="1">
    <source>
        <dbReference type="ARBA" id="ARBA00004413"/>
    </source>
</evidence>
<comment type="subcellular location">
    <subcellularLocation>
        <location evidence="1">Cell membrane</location>
        <topology evidence="1">Peripheral membrane protein</topology>
        <orientation evidence="1">Cytoplasmic side</orientation>
    </subcellularLocation>
</comment>
<dbReference type="GO" id="GO:0010314">
    <property type="term" value="F:phosphatidylinositol-5-phosphate binding"/>
    <property type="evidence" value="ECO:0007669"/>
    <property type="project" value="TreeGrafter"/>
</dbReference>
<evidence type="ECO:0000256" key="4">
    <source>
        <dbReference type="ARBA" id="ARBA00023136"/>
    </source>
</evidence>
<dbReference type="SUPFAM" id="SSF48371">
    <property type="entry name" value="ARM repeat"/>
    <property type="match status" value="1"/>
</dbReference>
<dbReference type="HOGENOM" id="CLU_010394_0_0_1"/>
<proteinExistence type="inferred from homology"/>
<dbReference type="Gene3D" id="2.30.29.30">
    <property type="entry name" value="Pleckstrin-homology domain (PH domain)/Phosphotyrosine-binding domain (PTB)"/>
    <property type="match status" value="1"/>
</dbReference>
<comment type="similarity">
    <text evidence="2">Belongs to the MELT/VEPH family.</text>
</comment>
<dbReference type="SUPFAM" id="SSF50729">
    <property type="entry name" value="PH domain-like"/>
    <property type="match status" value="1"/>
</dbReference>
<feature type="region of interest" description="Disordered" evidence="5">
    <location>
        <begin position="821"/>
        <end position="857"/>
    </location>
</feature>
<feature type="compositionally biased region" description="Polar residues" evidence="5">
    <location>
        <begin position="519"/>
        <end position="540"/>
    </location>
</feature>
<dbReference type="InterPro" id="IPR011993">
    <property type="entry name" value="PH-like_dom_sf"/>
</dbReference>
<keyword evidence="4" id="KW-0472">Membrane</keyword>
<name>K1RXP9_MAGGI</name>
<protein>
    <submittedName>
        <fullName evidence="6">Ventricular zone-expressed PH domain-containing-like protein 1</fullName>
    </submittedName>
</protein>
<dbReference type="FunCoup" id="K1RXP9">
    <property type="interactions" value="54"/>
</dbReference>
<dbReference type="InterPro" id="IPR016024">
    <property type="entry name" value="ARM-type_fold"/>
</dbReference>
<dbReference type="PROSITE" id="PS50003">
    <property type="entry name" value="PH_DOMAIN"/>
    <property type="match status" value="1"/>
</dbReference>
<gene>
    <name evidence="6" type="ORF">CGI_10015831</name>
</gene>
<keyword evidence="3" id="KW-1003">Cell membrane</keyword>
<evidence type="ECO:0000256" key="5">
    <source>
        <dbReference type="SAM" id="MobiDB-lite"/>
    </source>
</evidence>
<evidence type="ECO:0000256" key="2">
    <source>
        <dbReference type="ARBA" id="ARBA00010187"/>
    </source>
</evidence>
<sequence>MAGDDRSTDSLLFRSLTLPPPHQDNTHSLLLINFQCLKPGAHWKSFNVDPNRSCDKTKKKSIPASGRTKPNNTQTDKKLCNVSMETGDGAKMHELFAKVLDEKDLSKAGDLFSLEDQDIVGDISTALKKIGEIIDTEDYIHNDNDQSVVEICITRVTTTIREMETIEEHSSGLVNLLQLCQQHNLNPLTHDKDPPHAKVASDIMSCLFMHYSKAKVMMMAIPVVVNFLSSDNKELSRNVSSYLSLAALDNADLLARHMEIILNSIFRGNYILSTVLPQIYAQNRDPIIDCTARLMDILDQCDVSERSSLFQVFSMVAKTKPQTLEPHIPKLSEYLLTSVLAPLVLTMFVDMAVANPKPFVGYAAALKASGEKQPDQAQLSMEYFVSNLTQTDQAVLTVILQEIKALGLTHPDLLAQNMDKIGKLSQNGSSAVRILVQQLKEDNKKRSSTLDKEMKSVSSQTEGAVTVITVGNPPNSANPNGVIVRHMNIPPSHMSSEQSLGKSSRTSVSTGRYDRPVSPASNYTDRMSMMSSGTVSSQHGPSVESMRDGVQHFCDKHFSTIRNFISNISARIPLPEVCSIINGRHKRFLRLSFQCGGKGDQCIYNKSYFTLDTKLPKTWIHLMFLSTQAKAASALSQHDYSISRLKTCWDSLQTDRSTGSFLTLVTSSFPSAKDQDILIHELHSWRFFDVFEFNAAKKYWACFMCNHPEKMCDLMKNGAPVIAGQLREKKGRWKFLKRWKTRYFTLSGTQITYSKSDQQHETLPVSKIQSVKAVRKGYRDIPKAFEIFTADQTYTFKAKGHQNIEQWVQCLHIAVAQAHKGDDSGKGAGKVEGAGQGAGGRENVVIERPRSVMDTKL</sequence>
<feature type="compositionally biased region" description="Polar residues" evidence="5">
    <location>
        <begin position="493"/>
        <end position="510"/>
    </location>
</feature>
<reference evidence="6" key="1">
    <citation type="journal article" date="2012" name="Nature">
        <title>The oyster genome reveals stress adaptation and complexity of shell formation.</title>
        <authorList>
            <person name="Zhang G."/>
            <person name="Fang X."/>
            <person name="Guo X."/>
            <person name="Li L."/>
            <person name="Luo R."/>
            <person name="Xu F."/>
            <person name="Yang P."/>
            <person name="Zhang L."/>
            <person name="Wang X."/>
            <person name="Qi H."/>
            <person name="Xiong Z."/>
            <person name="Que H."/>
            <person name="Xie Y."/>
            <person name="Holland P.W."/>
            <person name="Paps J."/>
            <person name="Zhu Y."/>
            <person name="Wu F."/>
            <person name="Chen Y."/>
            <person name="Wang J."/>
            <person name="Peng C."/>
            <person name="Meng J."/>
            <person name="Yang L."/>
            <person name="Liu J."/>
            <person name="Wen B."/>
            <person name="Zhang N."/>
            <person name="Huang Z."/>
            <person name="Zhu Q."/>
            <person name="Feng Y."/>
            <person name="Mount A."/>
            <person name="Hedgecock D."/>
            <person name="Xu Z."/>
            <person name="Liu Y."/>
            <person name="Domazet-Loso T."/>
            <person name="Du Y."/>
            <person name="Sun X."/>
            <person name="Zhang S."/>
            <person name="Liu B."/>
            <person name="Cheng P."/>
            <person name="Jiang X."/>
            <person name="Li J."/>
            <person name="Fan D."/>
            <person name="Wang W."/>
            <person name="Fu W."/>
            <person name="Wang T."/>
            <person name="Wang B."/>
            <person name="Zhang J."/>
            <person name="Peng Z."/>
            <person name="Li Y."/>
            <person name="Li N."/>
            <person name="Wang J."/>
            <person name="Chen M."/>
            <person name="He Y."/>
            <person name="Tan F."/>
            <person name="Song X."/>
            <person name="Zheng Q."/>
            <person name="Huang R."/>
            <person name="Yang H."/>
            <person name="Du X."/>
            <person name="Chen L."/>
            <person name="Yang M."/>
            <person name="Gaffney P.M."/>
            <person name="Wang S."/>
            <person name="Luo L."/>
            <person name="She Z."/>
            <person name="Ming Y."/>
            <person name="Huang W."/>
            <person name="Zhang S."/>
            <person name="Huang B."/>
            <person name="Zhang Y."/>
            <person name="Qu T."/>
            <person name="Ni P."/>
            <person name="Miao G."/>
            <person name="Wang J."/>
            <person name="Wang Q."/>
            <person name="Steinberg C.E."/>
            <person name="Wang H."/>
            <person name="Li N."/>
            <person name="Qian L."/>
            <person name="Zhang G."/>
            <person name="Li Y."/>
            <person name="Yang H."/>
            <person name="Liu X."/>
            <person name="Wang J."/>
            <person name="Yin Y."/>
            <person name="Wang J."/>
        </authorList>
    </citation>
    <scope>NUCLEOTIDE SEQUENCE [LARGE SCALE GENOMIC DNA]</scope>
    <source>
        <strain evidence="6">05x7-T-G4-1.051#20</strain>
    </source>
</reference>
<dbReference type="SMART" id="SM00233">
    <property type="entry name" value="PH"/>
    <property type="match status" value="1"/>
</dbReference>
<feature type="compositionally biased region" description="Gly residues" evidence="5">
    <location>
        <begin position="826"/>
        <end position="840"/>
    </location>
</feature>
<feature type="region of interest" description="Disordered" evidence="5">
    <location>
        <begin position="488"/>
        <end position="544"/>
    </location>
</feature>
<dbReference type="InParanoid" id="K1RXP9"/>
<evidence type="ECO:0000256" key="3">
    <source>
        <dbReference type="ARBA" id="ARBA00022475"/>
    </source>
</evidence>
<feature type="region of interest" description="Disordered" evidence="5">
    <location>
        <begin position="48"/>
        <end position="77"/>
    </location>
</feature>
<dbReference type="EMBL" id="JH818255">
    <property type="protein sequence ID" value="EKC39786.1"/>
    <property type="molecule type" value="Genomic_DNA"/>
</dbReference>
<dbReference type="PANTHER" id="PTHR21630">
    <property type="entry name" value="VEPH-A/MELTED"/>
    <property type="match status" value="1"/>
</dbReference>
<evidence type="ECO:0000313" key="6">
    <source>
        <dbReference type="EMBL" id="EKC39786.1"/>
    </source>
</evidence>
<dbReference type="GO" id="GO:0009966">
    <property type="term" value="P:regulation of signal transduction"/>
    <property type="evidence" value="ECO:0007669"/>
    <property type="project" value="TreeGrafter"/>
</dbReference>